<evidence type="ECO:0000256" key="3">
    <source>
        <dbReference type="ARBA" id="ARBA00023015"/>
    </source>
</evidence>
<keyword evidence="8" id="KW-1185">Reference proteome</keyword>
<dbReference type="GO" id="GO:0046872">
    <property type="term" value="F:metal ion binding"/>
    <property type="evidence" value="ECO:0007669"/>
    <property type="project" value="UniProtKB-KW"/>
</dbReference>
<protein>
    <submittedName>
        <fullName evidence="7">Uncharacterized protein</fullName>
    </submittedName>
</protein>
<keyword evidence="5" id="KW-0804">Transcription</keyword>
<dbReference type="Proteomes" id="UP001345827">
    <property type="component" value="Unassembled WGS sequence"/>
</dbReference>
<keyword evidence="1" id="KW-0479">Metal-binding</keyword>
<evidence type="ECO:0000256" key="6">
    <source>
        <dbReference type="ARBA" id="ARBA00023242"/>
    </source>
</evidence>
<proteinExistence type="predicted"/>
<keyword evidence="2" id="KW-0862">Zinc</keyword>
<dbReference type="PANTHER" id="PTHR36206:SF12">
    <property type="entry name" value="ASPERCRYPTIN BIOSYNTHESIS CLUSTER-SPECIFIC TRANSCRIPTION REGULATOR ATNN-RELATED"/>
    <property type="match status" value="1"/>
</dbReference>
<comment type="caution">
    <text evidence="7">The sequence shown here is derived from an EMBL/GenBank/DDBJ whole genome shotgun (WGS) entry which is preliminary data.</text>
</comment>
<name>A0AAV9Q6V6_9PEZI</name>
<keyword evidence="3" id="KW-0805">Transcription regulation</keyword>
<reference evidence="7 8" key="1">
    <citation type="submission" date="2023-06" db="EMBL/GenBank/DDBJ databases">
        <title>Black Yeasts Isolated from many extreme environments.</title>
        <authorList>
            <person name="Coleine C."/>
            <person name="Stajich J.E."/>
            <person name="Selbmann L."/>
        </authorList>
    </citation>
    <scope>NUCLEOTIDE SEQUENCE [LARGE SCALE GENOMIC DNA]</scope>
    <source>
        <strain evidence="7 8">CCFEE 5887</strain>
    </source>
</reference>
<dbReference type="GO" id="GO:0003677">
    <property type="term" value="F:DNA binding"/>
    <property type="evidence" value="ECO:0007669"/>
    <property type="project" value="UniProtKB-KW"/>
</dbReference>
<keyword evidence="6" id="KW-0539">Nucleus</keyword>
<dbReference type="AlphaFoldDB" id="A0AAV9Q6V6"/>
<dbReference type="PANTHER" id="PTHR36206">
    <property type="entry name" value="ASPERCRYPTIN BIOSYNTHESIS CLUSTER-SPECIFIC TRANSCRIPTION REGULATOR ATNN-RELATED"/>
    <property type="match status" value="1"/>
</dbReference>
<evidence type="ECO:0000256" key="2">
    <source>
        <dbReference type="ARBA" id="ARBA00022833"/>
    </source>
</evidence>
<evidence type="ECO:0000313" key="7">
    <source>
        <dbReference type="EMBL" id="KAK5537332.1"/>
    </source>
</evidence>
<evidence type="ECO:0000256" key="5">
    <source>
        <dbReference type="ARBA" id="ARBA00023163"/>
    </source>
</evidence>
<dbReference type="EMBL" id="JAXLQG010000007">
    <property type="protein sequence ID" value="KAK5537332.1"/>
    <property type="molecule type" value="Genomic_DNA"/>
</dbReference>
<evidence type="ECO:0000256" key="4">
    <source>
        <dbReference type="ARBA" id="ARBA00023125"/>
    </source>
</evidence>
<evidence type="ECO:0000256" key="1">
    <source>
        <dbReference type="ARBA" id="ARBA00022723"/>
    </source>
</evidence>
<gene>
    <name evidence="7" type="ORF">LTR25_004583</name>
</gene>
<keyword evidence="4" id="KW-0238">DNA-binding</keyword>
<sequence>MRYLEHWLLSTSTMLSHYGPMGDFYTVVVPQFAWQSPAVKHMLVALSMTHAKFVRGVASASGQIKSQSLSHYISAITEIRLRKPFQLHVLVAAILAWTLEMMQNNFDAALVDLKASVRLLEDYDSLQWREGTRIVQEALRPGCMLAEGLTAIVLRKGHATKQVEPEYRDHLTLPFDGPSFTSMMEARTAICAIIESIASLTQMPAQTNTLEGIEVSLSHWLDSIRKWDQESTPSASLTALVLLFHIAMALLPEHDVVGFSYSANPAMVDFVIERASILLSIGNTKEEHKVGVTESVKEVLGFVVRFFPEAASRGEALALLQRIHADETEMSESNIAENARPDPPDIVP</sequence>
<evidence type="ECO:0000313" key="8">
    <source>
        <dbReference type="Proteomes" id="UP001345827"/>
    </source>
</evidence>
<dbReference type="InterPro" id="IPR052360">
    <property type="entry name" value="Transcr_Regulatory_Proteins"/>
</dbReference>
<accession>A0AAV9Q6V6</accession>
<organism evidence="7 8">
    <name type="scientific">Vermiconidia calcicola</name>
    <dbReference type="NCBI Taxonomy" id="1690605"/>
    <lineage>
        <taxon>Eukaryota</taxon>
        <taxon>Fungi</taxon>
        <taxon>Dikarya</taxon>
        <taxon>Ascomycota</taxon>
        <taxon>Pezizomycotina</taxon>
        <taxon>Dothideomycetes</taxon>
        <taxon>Dothideomycetidae</taxon>
        <taxon>Mycosphaerellales</taxon>
        <taxon>Extremaceae</taxon>
        <taxon>Vermiconidia</taxon>
    </lineage>
</organism>